<dbReference type="InterPro" id="IPR005805">
    <property type="entry name" value="Rieske_Fe-S_prot_C"/>
</dbReference>
<dbReference type="InterPro" id="IPR019470">
    <property type="entry name" value="Ubiq_cytC_Rdtase_Fe-S_su_TAT"/>
</dbReference>
<feature type="domain" description="Rieske" evidence="21">
    <location>
        <begin position="91"/>
        <end position="193"/>
    </location>
</feature>
<dbReference type="Gene3D" id="2.102.10.10">
    <property type="entry name" value="Rieske [2Fe-2S] iron-sulphur domain"/>
    <property type="match status" value="1"/>
</dbReference>
<dbReference type="Pfam" id="PF10399">
    <property type="entry name" value="UCR_Fe-S_N"/>
    <property type="match status" value="1"/>
</dbReference>
<comment type="subunit">
    <text evidence="3 20">The main subunits of complex b-c1 are: cytochrome b, cytochrome c1 and the Rieske protein.</text>
</comment>
<dbReference type="Gene3D" id="1.20.5.510">
    <property type="entry name" value="Single helix bin"/>
    <property type="match status" value="1"/>
</dbReference>
<comment type="function">
    <text evidence="1">Component of the ubiquinol-cytochrome c reductase complex (complex III or cytochrome b-c1 complex), which is a respiratory chain that generates an electrochemical potential coupled to ATP synthesis.</text>
</comment>
<keyword evidence="17" id="KW-1015">Disulfide bond</keyword>
<dbReference type="Pfam" id="PF00355">
    <property type="entry name" value="Rieske"/>
    <property type="match status" value="1"/>
</dbReference>
<organism evidence="22 23">
    <name type="scientific">Massilia agilis</name>
    <dbReference type="NCBI Taxonomy" id="1811226"/>
    <lineage>
        <taxon>Bacteria</taxon>
        <taxon>Pseudomonadati</taxon>
        <taxon>Pseudomonadota</taxon>
        <taxon>Betaproteobacteria</taxon>
        <taxon>Burkholderiales</taxon>
        <taxon>Oxalobacteraceae</taxon>
        <taxon>Telluria group</taxon>
        <taxon>Massilia</taxon>
    </lineage>
</organism>
<dbReference type="EMBL" id="JANUHB010000008">
    <property type="protein sequence ID" value="MCS0810775.1"/>
    <property type="molecule type" value="Genomic_DNA"/>
</dbReference>
<keyword evidence="16 19" id="KW-0472">Membrane</keyword>
<dbReference type="PROSITE" id="PS51296">
    <property type="entry name" value="RIESKE"/>
    <property type="match status" value="1"/>
</dbReference>
<evidence type="ECO:0000256" key="16">
    <source>
        <dbReference type="ARBA" id="ARBA00023136"/>
    </source>
</evidence>
<comment type="subcellular location">
    <subcellularLocation>
        <location evidence="2">Cell membrane</location>
        <topology evidence="2">Single-pass membrane protein</topology>
    </subcellularLocation>
</comment>
<evidence type="ECO:0000256" key="6">
    <source>
        <dbReference type="ARBA" id="ARBA00022448"/>
    </source>
</evidence>
<keyword evidence="14" id="KW-0408">Iron</keyword>
<evidence type="ECO:0000256" key="19">
    <source>
        <dbReference type="RuleBase" id="RU004494"/>
    </source>
</evidence>
<dbReference type="PANTHER" id="PTHR10134">
    <property type="entry name" value="CYTOCHROME B-C1 COMPLEX SUBUNIT RIESKE, MITOCHONDRIAL"/>
    <property type="match status" value="1"/>
</dbReference>
<evidence type="ECO:0000256" key="17">
    <source>
        <dbReference type="ARBA" id="ARBA00023157"/>
    </source>
</evidence>
<proteinExistence type="predicted"/>
<dbReference type="InterPro" id="IPR006317">
    <property type="entry name" value="Ubiquinol_cyt_c_Rdtase_Fe-S-su"/>
</dbReference>
<keyword evidence="10" id="KW-0479">Metal-binding</keyword>
<name>A0ABT2DHI4_9BURK</name>
<dbReference type="SUPFAM" id="SSF50022">
    <property type="entry name" value="ISP domain"/>
    <property type="match status" value="1"/>
</dbReference>
<sequence length="202" mass="21601">MSETGPLDDKELARRRILVASTVGMGTVGLAATAIPFVASMEPSERAKAEAAPVDVDVTRVAPGALITVNWRGRPVWVLHRTPQMLATLGKHNALLLDPDSQTDQQPKYARNPTRSVRPAFLVVEAVCTHLGCIPVFRPEPGAADLGADWPGGFYCPCHGSKYDLAGRVFRNVPAPVNLAVPPHAYHGERLVIGEEGPGVTT</sequence>
<dbReference type="RefSeq" id="WP_258824602.1">
    <property type="nucleotide sequence ID" value="NZ_JANUHB010000008.1"/>
</dbReference>
<gene>
    <name evidence="22" type="primary">petA</name>
    <name evidence="22" type="ORF">NX774_22860</name>
</gene>
<dbReference type="NCBIfam" id="TIGR01416">
    <property type="entry name" value="Rieske_proteo"/>
    <property type="match status" value="1"/>
</dbReference>
<evidence type="ECO:0000256" key="9">
    <source>
        <dbReference type="ARBA" id="ARBA00022714"/>
    </source>
</evidence>
<dbReference type="InterPro" id="IPR036922">
    <property type="entry name" value="Rieske_2Fe-2S_sf"/>
</dbReference>
<reference evidence="22 23" key="1">
    <citation type="submission" date="2022-08" db="EMBL/GenBank/DDBJ databases">
        <title>Reclassification of Massilia species as members of the genera Telluria, Duganella, Pseudoduganella, Mokoshia gen. nov. and Zemynaea gen. nov. using orthogonal and non-orthogonal genome-based approaches.</title>
        <authorList>
            <person name="Bowman J.P."/>
        </authorList>
    </citation>
    <scope>NUCLEOTIDE SEQUENCE [LARGE SCALE GENOMIC DNA]</scope>
    <source>
        <strain evidence="22 23">JCM 31605</strain>
    </source>
</reference>
<dbReference type="CDD" id="cd03470">
    <property type="entry name" value="Rieske_cytochrome_bc1"/>
    <property type="match status" value="1"/>
</dbReference>
<evidence type="ECO:0000256" key="20">
    <source>
        <dbReference type="RuleBase" id="RU004497"/>
    </source>
</evidence>
<comment type="catalytic activity">
    <reaction evidence="18 19">
        <text>a quinol + 2 Fe(III)-[cytochrome c](out) = a quinone + 2 Fe(II)-[cytochrome c](out) + 2 H(+)(out)</text>
        <dbReference type="Rhea" id="RHEA:11484"/>
        <dbReference type="Rhea" id="RHEA-COMP:10350"/>
        <dbReference type="Rhea" id="RHEA-COMP:14399"/>
        <dbReference type="ChEBI" id="CHEBI:15378"/>
        <dbReference type="ChEBI" id="CHEBI:24646"/>
        <dbReference type="ChEBI" id="CHEBI:29033"/>
        <dbReference type="ChEBI" id="CHEBI:29034"/>
        <dbReference type="ChEBI" id="CHEBI:132124"/>
        <dbReference type="EC" id="7.1.1.8"/>
    </reaction>
</comment>
<evidence type="ECO:0000313" key="22">
    <source>
        <dbReference type="EMBL" id="MCS0810775.1"/>
    </source>
</evidence>
<comment type="caution">
    <text evidence="22">The sequence shown here is derived from an EMBL/GenBank/DDBJ whole genome shotgun (WGS) entry which is preliminary data.</text>
</comment>
<evidence type="ECO:0000256" key="11">
    <source>
        <dbReference type="ARBA" id="ARBA00022967"/>
    </source>
</evidence>
<keyword evidence="12 19" id="KW-0249">Electron transport</keyword>
<keyword evidence="7" id="KW-1003">Cell membrane</keyword>
<dbReference type="EC" id="7.1.1.8" evidence="4 19"/>
<keyword evidence="23" id="KW-1185">Reference proteome</keyword>
<keyword evidence="8 19" id="KW-0812">Transmembrane</keyword>
<keyword evidence="9" id="KW-0001">2Fe-2S</keyword>
<evidence type="ECO:0000256" key="12">
    <source>
        <dbReference type="ARBA" id="ARBA00022982"/>
    </source>
</evidence>
<keyword evidence="6 19" id="KW-0813">Transport</keyword>
<evidence type="ECO:0000256" key="8">
    <source>
        <dbReference type="ARBA" id="ARBA00022692"/>
    </source>
</evidence>
<accession>A0ABT2DHI4</accession>
<feature type="transmembrane region" description="Helical" evidence="19">
    <location>
        <begin position="17"/>
        <end position="39"/>
    </location>
</feature>
<evidence type="ECO:0000256" key="7">
    <source>
        <dbReference type="ARBA" id="ARBA00022475"/>
    </source>
</evidence>
<evidence type="ECO:0000256" key="5">
    <source>
        <dbReference type="ARBA" id="ARBA00019816"/>
    </source>
</evidence>
<evidence type="ECO:0000256" key="10">
    <source>
        <dbReference type="ARBA" id="ARBA00022723"/>
    </source>
</evidence>
<comment type="cofactor">
    <cofactor evidence="19">
        <name>[2Fe-2S] cluster</name>
        <dbReference type="ChEBI" id="CHEBI:190135"/>
    </cofactor>
    <text evidence="19">Binds 1 [2Fe-2S] cluster per subunit.</text>
</comment>
<evidence type="ECO:0000256" key="13">
    <source>
        <dbReference type="ARBA" id="ARBA00022989"/>
    </source>
</evidence>
<evidence type="ECO:0000313" key="23">
    <source>
        <dbReference type="Proteomes" id="UP001206126"/>
    </source>
</evidence>
<dbReference type="InterPro" id="IPR017941">
    <property type="entry name" value="Rieske_2Fe-2S"/>
</dbReference>
<evidence type="ECO:0000256" key="1">
    <source>
        <dbReference type="ARBA" id="ARBA00002444"/>
    </source>
</evidence>
<evidence type="ECO:0000256" key="3">
    <source>
        <dbReference type="ARBA" id="ARBA00011649"/>
    </source>
</evidence>
<dbReference type="Proteomes" id="UP001206126">
    <property type="component" value="Unassembled WGS sequence"/>
</dbReference>
<keyword evidence="15" id="KW-0411">Iron-sulfur</keyword>
<dbReference type="InterPro" id="IPR014349">
    <property type="entry name" value="Rieske_Fe-S_prot"/>
</dbReference>
<evidence type="ECO:0000256" key="15">
    <source>
        <dbReference type="ARBA" id="ARBA00023014"/>
    </source>
</evidence>
<evidence type="ECO:0000256" key="2">
    <source>
        <dbReference type="ARBA" id="ARBA00004162"/>
    </source>
</evidence>
<keyword evidence="13 19" id="KW-1133">Transmembrane helix</keyword>
<evidence type="ECO:0000256" key="14">
    <source>
        <dbReference type="ARBA" id="ARBA00023004"/>
    </source>
</evidence>
<evidence type="ECO:0000256" key="4">
    <source>
        <dbReference type="ARBA" id="ARBA00012951"/>
    </source>
</evidence>
<keyword evidence="11" id="KW-1278">Translocase</keyword>
<evidence type="ECO:0000259" key="21">
    <source>
        <dbReference type="PROSITE" id="PS51296"/>
    </source>
</evidence>
<dbReference type="PRINTS" id="PR00162">
    <property type="entry name" value="RIESKE"/>
</dbReference>
<comment type="miscellaneous">
    <text evidence="19">The Rieske protein is a high potential 2Fe-2S protein.</text>
</comment>
<evidence type="ECO:0000256" key="18">
    <source>
        <dbReference type="ARBA" id="ARBA00029351"/>
    </source>
</evidence>
<protein>
    <recommendedName>
        <fullName evidence="5 19">Ubiquinol-cytochrome c reductase iron-sulfur subunit</fullName>
        <ecNumber evidence="4 19">7.1.1.8</ecNumber>
    </recommendedName>
</protein>